<evidence type="ECO:0000259" key="1">
    <source>
        <dbReference type="Pfam" id="PF05368"/>
    </source>
</evidence>
<dbReference type="Pfam" id="PF05368">
    <property type="entry name" value="NmrA"/>
    <property type="match status" value="1"/>
</dbReference>
<proteinExistence type="predicted"/>
<sequence>MISKSPIVIVGGHGKTGRRVDALLKETGFATRPVSRSTHPSFDWNRPEGWASAMEGASAAYVTFQPDLAVPGAAEAIAELGRLAQAQGLERIVLLSGRGEPGAARAEEALKTCGLDWTIVRASWFNQNFSESFLSDSIVAGEVALPAGEVREPFVDADDIAEVAVAALASEGHANRLYEVTGPRALTFAEAVEEISRELGRSIRYTQLSPEAFRTGLEDMAVPEEMIALLEQLFTETLDGRNSAVTGGVQEALGRPPRDFSDYVGKAAASGAWSLER</sequence>
<dbReference type="PANTHER" id="PTHR43162">
    <property type="match status" value="1"/>
</dbReference>
<dbReference type="SUPFAM" id="SSF51735">
    <property type="entry name" value="NAD(P)-binding Rossmann-fold domains"/>
    <property type="match status" value="1"/>
</dbReference>
<protein>
    <submittedName>
        <fullName evidence="2">NAD(P)H-binding protein</fullName>
    </submittedName>
</protein>
<dbReference type="RefSeq" id="WP_382420239.1">
    <property type="nucleotide sequence ID" value="NZ_JBHSCW010000001.1"/>
</dbReference>
<accession>A0ABV8UGZ7</accession>
<dbReference type="PANTHER" id="PTHR43162:SF1">
    <property type="entry name" value="PRESTALK A DIFFERENTIATION PROTEIN A"/>
    <property type="match status" value="1"/>
</dbReference>
<comment type="caution">
    <text evidence="2">The sequence shown here is derived from an EMBL/GenBank/DDBJ whole genome shotgun (WGS) entry which is preliminary data.</text>
</comment>
<feature type="domain" description="NmrA-like" evidence="1">
    <location>
        <begin position="107"/>
        <end position="235"/>
    </location>
</feature>
<dbReference type="InterPro" id="IPR051604">
    <property type="entry name" value="Ergot_Alk_Oxidoreductase"/>
</dbReference>
<dbReference type="Gene3D" id="3.40.50.720">
    <property type="entry name" value="NAD(P)-binding Rossmann-like Domain"/>
    <property type="match status" value="1"/>
</dbReference>
<organism evidence="2 3">
    <name type="scientific">Fodinicurvata halophila</name>
    <dbReference type="NCBI Taxonomy" id="1419723"/>
    <lineage>
        <taxon>Bacteria</taxon>
        <taxon>Pseudomonadati</taxon>
        <taxon>Pseudomonadota</taxon>
        <taxon>Alphaproteobacteria</taxon>
        <taxon>Rhodospirillales</taxon>
        <taxon>Rhodovibrionaceae</taxon>
        <taxon>Fodinicurvata</taxon>
    </lineage>
</organism>
<reference evidence="3" key="1">
    <citation type="journal article" date="2019" name="Int. J. Syst. Evol. Microbiol.">
        <title>The Global Catalogue of Microorganisms (GCM) 10K type strain sequencing project: providing services to taxonomists for standard genome sequencing and annotation.</title>
        <authorList>
            <consortium name="The Broad Institute Genomics Platform"/>
            <consortium name="The Broad Institute Genome Sequencing Center for Infectious Disease"/>
            <person name="Wu L."/>
            <person name="Ma J."/>
        </authorList>
    </citation>
    <scope>NUCLEOTIDE SEQUENCE [LARGE SCALE GENOMIC DNA]</scope>
    <source>
        <strain evidence="3">CECT 8472</strain>
    </source>
</reference>
<dbReference type="InterPro" id="IPR008030">
    <property type="entry name" value="NmrA-like"/>
</dbReference>
<dbReference type="InterPro" id="IPR036291">
    <property type="entry name" value="NAD(P)-bd_dom_sf"/>
</dbReference>
<dbReference type="Proteomes" id="UP001595799">
    <property type="component" value="Unassembled WGS sequence"/>
</dbReference>
<dbReference type="EMBL" id="JBHSCW010000001">
    <property type="protein sequence ID" value="MFC4350111.1"/>
    <property type="molecule type" value="Genomic_DNA"/>
</dbReference>
<keyword evidence="3" id="KW-1185">Reference proteome</keyword>
<gene>
    <name evidence="2" type="ORF">ACFOW6_01005</name>
</gene>
<evidence type="ECO:0000313" key="3">
    <source>
        <dbReference type="Proteomes" id="UP001595799"/>
    </source>
</evidence>
<name>A0ABV8UGZ7_9PROT</name>
<evidence type="ECO:0000313" key="2">
    <source>
        <dbReference type="EMBL" id="MFC4350111.1"/>
    </source>
</evidence>
<dbReference type="Gene3D" id="3.90.25.10">
    <property type="entry name" value="UDP-galactose 4-epimerase, domain 1"/>
    <property type="match status" value="1"/>
</dbReference>